<dbReference type="Proteomes" id="UP000037982">
    <property type="component" value="Unassembled WGS sequence"/>
</dbReference>
<name>A0A0N1JY95_9ACTN</name>
<keyword evidence="2" id="KW-1185">Reference proteome</keyword>
<gene>
    <name evidence="1" type="ORF">ADL29_15955</name>
</gene>
<dbReference type="PATRIC" id="fig|66876.3.peg.3499"/>
<dbReference type="EMBL" id="LGKG01000134">
    <property type="protein sequence ID" value="KPC63203.1"/>
    <property type="molecule type" value="Genomic_DNA"/>
</dbReference>
<evidence type="ECO:0000313" key="1">
    <source>
        <dbReference type="EMBL" id="KPC63203.1"/>
    </source>
</evidence>
<proteinExistence type="predicted"/>
<dbReference type="AlphaFoldDB" id="A0A0N1JY95"/>
<accession>A0A0N1JY95</accession>
<reference evidence="2" key="1">
    <citation type="submission" date="2015-07" db="EMBL/GenBank/DDBJ databases">
        <authorList>
            <person name="Ju K.-S."/>
            <person name="Doroghazi J.R."/>
            <person name="Metcalf W.W."/>
        </authorList>
    </citation>
    <scope>NUCLEOTIDE SEQUENCE [LARGE SCALE GENOMIC DNA]</scope>
    <source>
        <strain evidence="2">NRRL ISP-5002</strain>
    </source>
</reference>
<comment type="caution">
    <text evidence="1">The sequence shown here is derived from an EMBL/GenBank/DDBJ whole genome shotgun (WGS) entry which is preliminary data.</text>
</comment>
<evidence type="ECO:0000313" key="2">
    <source>
        <dbReference type="Proteomes" id="UP000037982"/>
    </source>
</evidence>
<protein>
    <submittedName>
        <fullName evidence="1">Uncharacterized protein</fullName>
    </submittedName>
</protein>
<sequence length="108" mass="12742">MSAAVWPRLRWWAEEAWNRHVRHRELYRQLDRMRADLKARTAWMDDLTEEELAEMLRVSPSASMPYRRRRRRSAAMPRTIGVGRGWREGALPVRRVDAGGRCGGAVRR</sequence>
<organism evidence="1 2">
    <name type="scientific">Streptomyces chattanoogensis</name>
    <dbReference type="NCBI Taxonomy" id="66876"/>
    <lineage>
        <taxon>Bacteria</taxon>
        <taxon>Bacillati</taxon>
        <taxon>Actinomycetota</taxon>
        <taxon>Actinomycetes</taxon>
        <taxon>Kitasatosporales</taxon>
        <taxon>Streptomycetaceae</taxon>
        <taxon>Streptomyces</taxon>
    </lineage>
</organism>